<dbReference type="Proteomes" id="UP000197781">
    <property type="component" value="Chromosome"/>
</dbReference>
<sequence length="247" mass="27493">MIKKSILFIFAHPDDETFACGISISKYSETKMASTHLLCATKGQAGKAGEPPLCTPEELPRFREQELRDACAILGFDQVDVWEYQDKFLNTVPVDELVTRIHQAIHQIQPEIVVTFAPHGISGHPDHLAISHATTQAVLSLDPDTSVRKLYYATRSSDEGFGTMKPPFSDPIESITTIIHAPEYMPKVADALRAHKTQHLSVERVFPGVTKGEHHSVPPNNHYILAWHSLPNYTIQGKEADFFDGLA</sequence>
<reference evidence="1 2" key="1">
    <citation type="submission" date="2016-11" db="EMBL/GenBank/DDBJ databases">
        <authorList>
            <person name="Jaros S."/>
            <person name="Januszkiewicz K."/>
            <person name="Wedrychowicz H."/>
        </authorList>
    </citation>
    <scope>NUCLEOTIDE SEQUENCE [LARGE SCALE GENOMIC DNA]</scope>
    <source>
        <strain evidence="1 2">NF2</strain>
    </source>
</reference>
<evidence type="ECO:0000313" key="1">
    <source>
        <dbReference type="EMBL" id="ASJ53391.1"/>
    </source>
</evidence>
<organism evidence="1 2">
    <name type="scientific">Brevibacillus formosus</name>
    <dbReference type="NCBI Taxonomy" id="54913"/>
    <lineage>
        <taxon>Bacteria</taxon>
        <taxon>Bacillati</taxon>
        <taxon>Bacillota</taxon>
        <taxon>Bacilli</taxon>
        <taxon>Bacillales</taxon>
        <taxon>Paenibacillaceae</taxon>
        <taxon>Brevibacillus</taxon>
    </lineage>
</organism>
<dbReference type="InterPro" id="IPR024078">
    <property type="entry name" value="LmbE-like_dom_sf"/>
</dbReference>
<dbReference type="Gene3D" id="3.40.50.10320">
    <property type="entry name" value="LmbE-like"/>
    <property type="match status" value="1"/>
</dbReference>
<name>A0A220MEF4_9BACL</name>
<dbReference type="Pfam" id="PF02585">
    <property type="entry name" value="PIG-L"/>
    <property type="match status" value="1"/>
</dbReference>
<protein>
    <submittedName>
        <fullName evidence="1">PIG-L domain-containing protein</fullName>
    </submittedName>
</protein>
<dbReference type="RefSeq" id="WP_088907200.1">
    <property type="nucleotide sequence ID" value="NZ_CP018145.1"/>
</dbReference>
<dbReference type="PANTHER" id="PTHR12993">
    <property type="entry name" value="N-ACETYLGLUCOSAMINYL-PHOSPHATIDYLINOSITOL DE-N-ACETYLASE-RELATED"/>
    <property type="match status" value="1"/>
</dbReference>
<evidence type="ECO:0000313" key="2">
    <source>
        <dbReference type="Proteomes" id="UP000197781"/>
    </source>
</evidence>
<dbReference type="EMBL" id="CP018145">
    <property type="protein sequence ID" value="ASJ53391.1"/>
    <property type="molecule type" value="Genomic_DNA"/>
</dbReference>
<dbReference type="AlphaFoldDB" id="A0A220MEF4"/>
<gene>
    <name evidence="1" type="ORF">BP422_07370</name>
</gene>
<dbReference type="InterPro" id="IPR003737">
    <property type="entry name" value="GlcNAc_PI_deacetylase-related"/>
</dbReference>
<dbReference type="SUPFAM" id="SSF102588">
    <property type="entry name" value="LmbE-like"/>
    <property type="match status" value="1"/>
</dbReference>
<proteinExistence type="predicted"/>
<dbReference type="PANTHER" id="PTHR12993:SF11">
    <property type="entry name" value="N-ACETYLGLUCOSAMINYL-PHOSPHATIDYLINOSITOL DE-N-ACETYLASE"/>
    <property type="match status" value="1"/>
</dbReference>
<dbReference type="GO" id="GO:0016811">
    <property type="term" value="F:hydrolase activity, acting on carbon-nitrogen (but not peptide) bonds, in linear amides"/>
    <property type="evidence" value="ECO:0007669"/>
    <property type="project" value="TreeGrafter"/>
</dbReference>
<dbReference type="KEGG" id="bfm:BP422_07370"/>
<accession>A0A220MEF4</accession>